<feature type="compositionally biased region" description="Low complexity" evidence="1">
    <location>
        <begin position="160"/>
        <end position="171"/>
    </location>
</feature>
<sequence>MALLATPRAPVPARHTAAVGARGGRGRERAPPPPPAAAPPCRCSLAAREPGACGPCSPPSLLAPGHRSRSRVRRPLAPRGGAWIRREQSPRAPWPLGPLATAARGARRGSAALVHGRRQCSPMVAAARAGVMGPGAEGGERCGGGADEDGRGGTPRRRIPSPARAPGPAGARYGAAAAWRVAEDGEGIRPPPWACHASSGQQRAQGKGRAGEGGVGRPASRARWLPLAVPRARHFSPPLHEPGTTIPRPRAPSCRVASSARPPPQLARSARCSPPPWPLRRARESAAAGVRLREALVPLREAICRLGRVFVRLGLGLSDVYVV</sequence>
<dbReference type="Proteomes" id="UP000823388">
    <property type="component" value="Chromosome 1K"/>
</dbReference>
<keyword evidence="3" id="KW-1185">Reference proteome</keyword>
<accession>A0A8T0X835</accession>
<dbReference type="EMBL" id="CM029037">
    <property type="protein sequence ID" value="KAG2657722.1"/>
    <property type="molecule type" value="Genomic_DNA"/>
</dbReference>
<feature type="region of interest" description="Disordered" evidence="1">
    <location>
        <begin position="58"/>
        <end position="97"/>
    </location>
</feature>
<feature type="region of interest" description="Disordered" evidence="1">
    <location>
        <begin position="185"/>
        <end position="219"/>
    </location>
</feature>
<feature type="compositionally biased region" description="Gly residues" evidence="1">
    <location>
        <begin position="135"/>
        <end position="145"/>
    </location>
</feature>
<gene>
    <name evidence="2" type="ORF">PVAP13_1KG195905</name>
</gene>
<dbReference type="AlphaFoldDB" id="A0A8T0X835"/>
<feature type="region of interest" description="Disordered" evidence="1">
    <location>
        <begin position="1"/>
        <end position="40"/>
    </location>
</feature>
<name>A0A8T0X835_PANVG</name>
<protein>
    <submittedName>
        <fullName evidence="2">Uncharacterized protein</fullName>
    </submittedName>
</protein>
<feature type="compositionally biased region" description="Basic residues" evidence="1">
    <location>
        <begin position="66"/>
        <end position="76"/>
    </location>
</feature>
<organism evidence="2 3">
    <name type="scientific">Panicum virgatum</name>
    <name type="common">Blackwell switchgrass</name>
    <dbReference type="NCBI Taxonomy" id="38727"/>
    <lineage>
        <taxon>Eukaryota</taxon>
        <taxon>Viridiplantae</taxon>
        <taxon>Streptophyta</taxon>
        <taxon>Embryophyta</taxon>
        <taxon>Tracheophyta</taxon>
        <taxon>Spermatophyta</taxon>
        <taxon>Magnoliopsida</taxon>
        <taxon>Liliopsida</taxon>
        <taxon>Poales</taxon>
        <taxon>Poaceae</taxon>
        <taxon>PACMAD clade</taxon>
        <taxon>Panicoideae</taxon>
        <taxon>Panicodae</taxon>
        <taxon>Paniceae</taxon>
        <taxon>Panicinae</taxon>
        <taxon>Panicum</taxon>
        <taxon>Panicum sect. Hiantes</taxon>
    </lineage>
</organism>
<evidence type="ECO:0000313" key="3">
    <source>
        <dbReference type="Proteomes" id="UP000823388"/>
    </source>
</evidence>
<feature type="region of interest" description="Disordered" evidence="1">
    <location>
        <begin position="235"/>
        <end position="279"/>
    </location>
</feature>
<proteinExistence type="predicted"/>
<evidence type="ECO:0000256" key="1">
    <source>
        <dbReference type="SAM" id="MobiDB-lite"/>
    </source>
</evidence>
<feature type="region of interest" description="Disordered" evidence="1">
    <location>
        <begin position="135"/>
        <end position="171"/>
    </location>
</feature>
<comment type="caution">
    <text evidence="2">The sequence shown here is derived from an EMBL/GenBank/DDBJ whole genome shotgun (WGS) entry which is preliminary data.</text>
</comment>
<reference evidence="2" key="1">
    <citation type="submission" date="2020-05" db="EMBL/GenBank/DDBJ databases">
        <title>WGS assembly of Panicum virgatum.</title>
        <authorList>
            <person name="Lovell J.T."/>
            <person name="Jenkins J."/>
            <person name="Shu S."/>
            <person name="Juenger T.E."/>
            <person name="Schmutz J."/>
        </authorList>
    </citation>
    <scope>NUCLEOTIDE SEQUENCE</scope>
    <source>
        <strain evidence="2">AP13</strain>
    </source>
</reference>
<evidence type="ECO:0000313" key="2">
    <source>
        <dbReference type="EMBL" id="KAG2657722.1"/>
    </source>
</evidence>